<organism evidence="9 10">
    <name type="scientific">Berkelbacteria bacterium GW2011_GWB1_38_5</name>
    <dbReference type="NCBI Taxonomy" id="1618336"/>
    <lineage>
        <taxon>Bacteria</taxon>
        <taxon>Candidatus Berkelbacteria</taxon>
    </lineage>
</organism>
<comment type="caution">
    <text evidence="9">The sequence shown here is derived from an EMBL/GenBank/DDBJ whole genome shotgun (WGS) entry which is preliminary data.</text>
</comment>
<accession>A0A0G0NB46</accession>
<keyword evidence="5 7" id="KW-1133">Transmembrane helix</keyword>
<gene>
    <name evidence="9" type="ORF">US94_C0007G0013</name>
</gene>
<evidence type="ECO:0000259" key="8">
    <source>
        <dbReference type="Pfam" id="PF02397"/>
    </source>
</evidence>
<dbReference type="PATRIC" id="fig|1618336.3.peg.211"/>
<evidence type="ECO:0000256" key="5">
    <source>
        <dbReference type="ARBA" id="ARBA00022989"/>
    </source>
</evidence>
<reference evidence="9 10" key="1">
    <citation type="journal article" date="2015" name="Nature">
        <title>rRNA introns, odd ribosomes, and small enigmatic genomes across a large radiation of phyla.</title>
        <authorList>
            <person name="Brown C.T."/>
            <person name="Hug L.A."/>
            <person name="Thomas B.C."/>
            <person name="Sharon I."/>
            <person name="Castelle C.J."/>
            <person name="Singh A."/>
            <person name="Wilkins M.J."/>
            <person name="Williams K.H."/>
            <person name="Banfield J.F."/>
        </authorList>
    </citation>
    <scope>NUCLEOTIDE SEQUENCE [LARGE SCALE GENOMIC DNA]</scope>
</reference>
<keyword evidence="4 7" id="KW-0812">Transmembrane</keyword>
<comment type="similarity">
    <text evidence="2">Belongs to the bacterial sugar transferase family.</text>
</comment>
<dbReference type="GO" id="GO:0016020">
    <property type="term" value="C:membrane"/>
    <property type="evidence" value="ECO:0007669"/>
    <property type="project" value="UniProtKB-SubCell"/>
</dbReference>
<dbReference type="InterPro" id="IPR003362">
    <property type="entry name" value="Bact_transf"/>
</dbReference>
<evidence type="ECO:0000256" key="7">
    <source>
        <dbReference type="SAM" id="Phobius"/>
    </source>
</evidence>
<keyword evidence="6 7" id="KW-0472">Membrane</keyword>
<name>A0A0G0NB46_9BACT</name>
<feature type="transmembrane region" description="Helical" evidence="7">
    <location>
        <begin position="7"/>
        <end position="28"/>
    </location>
</feature>
<dbReference type="Pfam" id="PF02397">
    <property type="entry name" value="Bac_transf"/>
    <property type="match status" value="1"/>
</dbReference>
<evidence type="ECO:0000313" key="10">
    <source>
        <dbReference type="Proteomes" id="UP000034498"/>
    </source>
</evidence>
<comment type="subcellular location">
    <subcellularLocation>
        <location evidence="1">Membrane</location>
        <topology evidence="1">Multi-pass membrane protein</topology>
    </subcellularLocation>
</comment>
<dbReference type="STRING" id="1618336.US94_C0007G0013"/>
<feature type="transmembrane region" description="Helical" evidence="7">
    <location>
        <begin position="48"/>
        <end position="69"/>
    </location>
</feature>
<sequence>MKRSELFFTFLQIPVDLAMIIASFVVAYKLRTIFEFVPVVYVEPLVNYLKFVIMTLPIWFAVFVFAGLYTLQNYHGRLQEFGKILVAVSAAIAILLAWLFLSRTSFFSRLIIVYVWAIAIVLVTFGRSLIHFIQRFLFRYGLGVHRVIILGENSSSRFIITELKNNKKLGYKIVKIIDEQGIENLERIFSKNPADEIIVANPHIGQAKIAEVLEFCRAHQIGFKMTPDLFLVRSSHVDIKTIAGVPILEFNRTPLDGWGRIIKRLVDFAGSGIILIILSPIIFLVALGVKLTSKGPVIFCQDRIGFENKIFPFLKFRSMKVEYCTGQDYGGKKAEEVLEKLSKRNEVDGPVFKLKNDPRLTAFGKFIRKTSLDELPQFLNVLKGQMSLVGPRPPLPKEVEKYNKFQRRRLGVKPGITGLWQVSGRSDITFDEWVKLDAFYIEHWSLWLDFQILLKTIGVVIRGRGAY</sequence>
<evidence type="ECO:0000256" key="6">
    <source>
        <dbReference type="ARBA" id="ARBA00023136"/>
    </source>
</evidence>
<protein>
    <submittedName>
        <fullName evidence="9">Undecaprenyl-phosphate glucose phosphotransferase</fullName>
    </submittedName>
</protein>
<evidence type="ECO:0000256" key="4">
    <source>
        <dbReference type="ARBA" id="ARBA00022692"/>
    </source>
</evidence>
<dbReference type="Gene3D" id="3.40.50.720">
    <property type="entry name" value="NAD(P)-binding Rossmann-like Domain"/>
    <property type="match status" value="1"/>
</dbReference>
<dbReference type="NCBIfam" id="TIGR03025">
    <property type="entry name" value="EPS_sugtrans"/>
    <property type="match status" value="1"/>
</dbReference>
<keyword evidence="3 9" id="KW-0808">Transferase</keyword>
<evidence type="ECO:0000313" key="9">
    <source>
        <dbReference type="EMBL" id="KKQ74336.1"/>
    </source>
</evidence>
<proteinExistence type="inferred from homology"/>
<evidence type="ECO:0000256" key="1">
    <source>
        <dbReference type="ARBA" id="ARBA00004141"/>
    </source>
</evidence>
<dbReference type="EMBL" id="LBUX01000007">
    <property type="protein sequence ID" value="KKQ74336.1"/>
    <property type="molecule type" value="Genomic_DNA"/>
</dbReference>
<dbReference type="Proteomes" id="UP000034498">
    <property type="component" value="Unassembled WGS sequence"/>
</dbReference>
<dbReference type="GO" id="GO:0016780">
    <property type="term" value="F:phosphotransferase activity, for other substituted phosphate groups"/>
    <property type="evidence" value="ECO:0007669"/>
    <property type="project" value="TreeGrafter"/>
</dbReference>
<dbReference type="PANTHER" id="PTHR30576:SF10">
    <property type="entry name" value="SLL5057 PROTEIN"/>
    <property type="match status" value="1"/>
</dbReference>
<feature type="domain" description="Bacterial sugar transferase" evidence="8">
    <location>
        <begin position="263"/>
        <end position="461"/>
    </location>
</feature>
<evidence type="ECO:0000256" key="2">
    <source>
        <dbReference type="ARBA" id="ARBA00006464"/>
    </source>
</evidence>
<dbReference type="InterPro" id="IPR017475">
    <property type="entry name" value="EPS_sugar_tfrase"/>
</dbReference>
<feature type="transmembrane region" description="Helical" evidence="7">
    <location>
        <begin position="107"/>
        <end position="130"/>
    </location>
</feature>
<feature type="transmembrane region" description="Helical" evidence="7">
    <location>
        <begin position="81"/>
        <end position="101"/>
    </location>
</feature>
<dbReference type="Pfam" id="PF13727">
    <property type="entry name" value="CoA_binding_3"/>
    <property type="match status" value="1"/>
</dbReference>
<dbReference type="PANTHER" id="PTHR30576">
    <property type="entry name" value="COLANIC BIOSYNTHESIS UDP-GLUCOSE LIPID CARRIER TRANSFERASE"/>
    <property type="match status" value="1"/>
</dbReference>
<feature type="transmembrane region" description="Helical" evidence="7">
    <location>
        <begin position="268"/>
        <end position="289"/>
    </location>
</feature>
<dbReference type="AlphaFoldDB" id="A0A0G0NB46"/>
<evidence type="ECO:0000256" key="3">
    <source>
        <dbReference type="ARBA" id="ARBA00022679"/>
    </source>
</evidence>